<dbReference type="Gene3D" id="1.20.120.520">
    <property type="entry name" value="nmb1532 protein domain like"/>
    <property type="match status" value="1"/>
</dbReference>
<name>A0A5C4R8Y0_9RHOB</name>
<protein>
    <recommendedName>
        <fullName evidence="1">Hemerythrin-like domain-containing protein</fullName>
    </recommendedName>
</protein>
<dbReference type="InterPro" id="IPR012312">
    <property type="entry name" value="Hemerythrin-like"/>
</dbReference>
<gene>
    <name evidence="2" type="ORF">FHD67_05910</name>
</gene>
<organism evidence="2 3">
    <name type="scientific">Paracoccus haeundaensis</name>
    <dbReference type="NCBI Taxonomy" id="225362"/>
    <lineage>
        <taxon>Bacteria</taxon>
        <taxon>Pseudomonadati</taxon>
        <taxon>Pseudomonadota</taxon>
        <taxon>Alphaproteobacteria</taxon>
        <taxon>Rhodobacterales</taxon>
        <taxon>Paracoccaceae</taxon>
        <taxon>Paracoccus</taxon>
    </lineage>
</organism>
<proteinExistence type="predicted"/>
<keyword evidence="3" id="KW-1185">Reference proteome</keyword>
<comment type="caution">
    <text evidence="2">The sequence shown here is derived from an EMBL/GenBank/DDBJ whole genome shotgun (WGS) entry which is preliminary data.</text>
</comment>
<dbReference type="AlphaFoldDB" id="A0A5C4R8Y0"/>
<evidence type="ECO:0000313" key="2">
    <source>
        <dbReference type="EMBL" id="TNH40114.1"/>
    </source>
</evidence>
<feature type="domain" description="Hemerythrin-like" evidence="1">
    <location>
        <begin position="76"/>
        <end position="175"/>
    </location>
</feature>
<reference evidence="2 3" key="1">
    <citation type="submission" date="2019-06" db="EMBL/GenBank/DDBJ databases">
        <authorList>
            <person name="Li J."/>
        </authorList>
    </citation>
    <scope>NUCLEOTIDE SEQUENCE [LARGE SCALE GENOMIC DNA]</scope>
    <source>
        <strain evidence="2 3">CGMCC 1.8012</strain>
    </source>
</reference>
<dbReference type="RefSeq" id="WP_139598159.1">
    <property type="nucleotide sequence ID" value="NZ_VDDC01000010.1"/>
</dbReference>
<accession>A0A5C4R8Y0</accession>
<evidence type="ECO:0000313" key="3">
    <source>
        <dbReference type="Proteomes" id="UP000304880"/>
    </source>
</evidence>
<dbReference type="Pfam" id="PF01814">
    <property type="entry name" value="Hemerythrin"/>
    <property type="match status" value="1"/>
</dbReference>
<evidence type="ECO:0000259" key="1">
    <source>
        <dbReference type="Pfam" id="PF01814"/>
    </source>
</evidence>
<dbReference type="Proteomes" id="UP000304880">
    <property type="component" value="Unassembled WGS sequence"/>
</dbReference>
<sequence length="186" mass="20267">MTPEELEDEGARPAPPSYPAITRAERAHGRRLAAIHDMYRAELDGVQRLLVHVRAAQADPSLVAPAVAGTALARNMAQFGTACGRDCALLQNHHDIEEQWMFPALAERGGSALAPVIRRLKAEHEVIHRLIGALHEAAQALVADRGPAALDLCTERFAALDRAIRSHFGYEERALEEPLGALRVPI</sequence>
<dbReference type="EMBL" id="VDDC01000010">
    <property type="protein sequence ID" value="TNH40114.1"/>
    <property type="molecule type" value="Genomic_DNA"/>
</dbReference>